<sequence>MKINSTSSNPLLNGVAGGTRSDSASHAASGTGSGSRSAVDLSPAARHLAALNDSDADVRTEQVQQIRDALASGELKIDPSRIADGLLASVRDLLK</sequence>
<evidence type="ECO:0000313" key="12">
    <source>
        <dbReference type="Proteomes" id="UP001501176"/>
    </source>
</evidence>
<evidence type="ECO:0000256" key="7">
    <source>
        <dbReference type="ARBA" id="ARBA00024739"/>
    </source>
</evidence>
<dbReference type="EMBL" id="BAAAFN010000007">
    <property type="protein sequence ID" value="GAA0221941.1"/>
    <property type="molecule type" value="Genomic_DNA"/>
</dbReference>
<protein>
    <recommendedName>
        <fullName evidence="2">Negative regulator of flagellin synthesis</fullName>
    </recommendedName>
    <alternativeName>
        <fullName evidence="8">Anti-sigma-28 factor</fullName>
    </alternativeName>
</protein>
<evidence type="ECO:0000256" key="4">
    <source>
        <dbReference type="ARBA" id="ARBA00022795"/>
    </source>
</evidence>
<feature type="compositionally biased region" description="Polar residues" evidence="9">
    <location>
        <begin position="1"/>
        <end position="11"/>
    </location>
</feature>
<dbReference type="NCBIfam" id="TIGR03824">
    <property type="entry name" value="FlgM_jcvi"/>
    <property type="match status" value="1"/>
</dbReference>
<evidence type="ECO:0000256" key="2">
    <source>
        <dbReference type="ARBA" id="ARBA00017823"/>
    </source>
</evidence>
<accession>A0ABP3D2S5</accession>
<dbReference type="InterPro" id="IPR031316">
    <property type="entry name" value="FlgM_C"/>
</dbReference>
<keyword evidence="12" id="KW-1185">Reference proteome</keyword>
<dbReference type="InterPro" id="IPR007412">
    <property type="entry name" value="FlgM"/>
</dbReference>
<evidence type="ECO:0000313" key="11">
    <source>
        <dbReference type="EMBL" id="GAA0221941.1"/>
    </source>
</evidence>
<proteinExistence type="inferred from homology"/>
<feature type="compositionally biased region" description="Low complexity" evidence="9">
    <location>
        <begin position="21"/>
        <end position="38"/>
    </location>
</feature>
<keyword evidence="4" id="KW-1005">Bacterial flagellum biogenesis</keyword>
<evidence type="ECO:0000256" key="9">
    <source>
        <dbReference type="SAM" id="MobiDB-lite"/>
    </source>
</evidence>
<dbReference type="Proteomes" id="UP001501176">
    <property type="component" value="Unassembled WGS sequence"/>
</dbReference>
<keyword evidence="11" id="KW-0282">Flagellum</keyword>
<gene>
    <name evidence="11" type="primary">flgM</name>
    <name evidence="11" type="ORF">GCM10009125_08770</name>
</gene>
<organism evidence="11 12">
    <name type="scientific">Castellaniella daejeonensis</name>
    <dbReference type="NCBI Taxonomy" id="659013"/>
    <lineage>
        <taxon>Bacteria</taxon>
        <taxon>Pseudomonadati</taxon>
        <taxon>Pseudomonadota</taxon>
        <taxon>Betaproteobacteria</taxon>
        <taxon>Burkholderiales</taxon>
        <taxon>Alcaligenaceae</taxon>
        <taxon>Castellaniella</taxon>
    </lineage>
</organism>
<comment type="caution">
    <text evidence="11">The sequence shown here is derived from an EMBL/GenBank/DDBJ whole genome shotgun (WGS) entry which is preliminary data.</text>
</comment>
<keyword evidence="6" id="KW-0804">Transcription</keyword>
<comment type="function">
    <text evidence="7">Responsible for the coupling of flagellin expression to flagellar assembly by preventing expression of the flagellin genes when a component of the middle class of proteins is defective. It negatively regulates flagellar genes by inhibiting the activity of FliA by directly binding to FliA.</text>
</comment>
<evidence type="ECO:0000256" key="6">
    <source>
        <dbReference type="ARBA" id="ARBA00023163"/>
    </source>
</evidence>
<dbReference type="InterPro" id="IPR035890">
    <property type="entry name" value="Anti-sigma-28_factor_FlgM_sf"/>
</dbReference>
<comment type="similarity">
    <text evidence="1">Belongs to the FlgM family.</text>
</comment>
<keyword evidence="5" id="KW-0805">Transcription regulation</keyword>
<evidence type="ECO:0000256" key="1">
    <source>
        <dbReference type="ARBA" id="ARBA00005322"/>
    </source>
</evidence>
<evidence type="ECO:0000259" key="10">
    <source>
        <dbReference type="Pfam" id="PF04316"/>
    </source>
</evidence>
<keyword evidence="3" id="KW-0678">Repressor</keyword>
<keyword evidence="11" id="KW-0966">Cell projection</keyword>
<evidence type="ECO:0000256" key="3">
    <source>
        <dbReference type="ARBA" id="ARBA00022491"/>
    </source>
</evidence>
<dbReference type="Pfam" id="PF04316">
    <property type="entry name" value="FlgM"/>
    <property type="match status" value="1"/>
</dbReference>
<feature type="domain" description="Anti-sigma-28 factor FlgM C-terminal" evidence="10">
    <location>
        <begin position="39"/>
        <end position="87"/>
    </location>
</feature>
<name>A0ABP3D2S5_9BURK</name>
<dbReference type="RefSeq" id="WP_325123724.1">
    <property type="nucleotide sequence ID" value="NZ_BAAAFN010000007.1"/>
</dbReference>
<dbReference type="SUPFAM" id="SSF101498">
    <property type="entry name" value="Anti-sigma factor FlgM"/>
    <property type="match status" value="1"/>
</dbReference>
<reference evidence="12" key="1">
    <citation type="journal article" date="2019" name="Int. J. Syst. Evol. Microbiol.">
        <title>The Global Catalogue of Microorganisms (GCM) 10K type strain sequencing project: providing services to taxonomists for standard genome sequencing and annotation.</title>
        <authorList>
            <consortium name="The Broad Institute Genomics Platform"/>
            <consortium name="The Broad Institute Genome Sequencing Center for Infectious Disease"/>
            <person name="Wu L."/>
            <person name="Ma J."/>
        </authorList>
    </citation>
    <scope>NUCLEOTIDE SEQUENCE [LARGE SCALE GENOMIC DNA]</scope>
    <source>
        <strain evidence="12">JCM 16240</strain>
    </source>
</reference>
<feature type="region of interest" description="Disordered" evidence="9">
    <location>
        <begin position="1"/>
        <end position="41"/>
    </location>
</feature>
<keyword evidence="11" id="KW-0969">Cilium</keyword>
<evidence type="ECO:0000256" key="8">
    <source>
        <dbReference type="ARBA" id="ARBA00030117"/>
    </source>
</evidence>
<evidence type="ECO:0000256" key="5">
    <source>
        <dbReference type="ARBA" id="ARBA00023015"/>
    </source>
</evidence>